<proteinExistence type="predicted"/>
<feature type="compositionally biased region" description="Polar residues" evidence="1">
    <location>
        <begin position="223"/>
        <end position="243"/>
    </location>
</feature>
<accession>A0A815G4Z1</accession>
<gene>
    <name evidence="3" type="ORF">GPM918_LOCUS30091</name>
    <name evidence="4" type="ORF">SRO942_LOCUS30694</name>
</gene>
<keyword evidence="2" id="KW-0732">Signal</keyword>
<dbReference type="Proteomes" id="UP000663829">
    <property type="component" value="Unassembled WGS sequence"/>
</dbReference>
<dbReference type="EMBL" id="CAJOBC010054891">
    <property type="protein sequence ID" value="CAF4189827.1"/>
    <property type="molecule type" value="Genomic_DNA"/>
</dbReference>
<dbReference type="AlphaFoldDB" id="A0A815G4Z1"/>
<dbReference type="OrthoDB" id="3535343at2759"/>
<organism evidence="3 5">
    <name type="scientific">Didymodactylos carnosus</name>
    <dbReference type="NCBI Taxonomy" id="1234261"/>
    <lineage>
        <taxon>Eukaryota</taxon>
        <taxon>Metazoa</taxon>
        <taxon>Spiralia</taxon>
        <taxon>Gnathifera</taxon>
        <taxon>Rotifera</taxon>
        <taxon>Eurotatoria</taxon>
        <taxon>Bdelloidea</taxon>
        <taxon>Philodinida</taxon>
        <taxon>Philodinidae</taxon>
        <taxon>Didymodactylos</taxon>
    </lineage>
</organism>
<evidence type="ECO:0000313" key="5">
    <source>
        <dbReference type="Proteomes" id="UP000663829"/>
    </source>
</evidence>
<keyword evidence="5" id="KW-1185">Reference proteome</keyword>
<dbReference type="EMBL" id="CAJNOQ010014057">
    <property type="protein sequence ID" value="CAF1333872.1"/>
    <property type="molecule type" value="Genomic_DNA"/>
</dbReference>
<feature type="signal peptide" evidence="2">
    <location>
        <begin position="1"/>
        <end position="16"/>
    </location>
</feature>
<feature type="chain" id="PRO_5036411584" evidence="2">
    <location>
        <begin position="17"/>
        <end position="256"/>
    </location>
</feature>
<name>A0A815G4Z1_9BILA</name>
<feature type="region of interest" description="Disordered" evidence="1">
    <location>
        <begin position="212"/>
        <end position="256"/>
    </location>
</feature>
<evidence type="ECO:0000256" key="1">
    <source>
        <dbReference type="SAM" id="MobiDB-lite"/>
    </source>
</evidence>
<protein>
    <submittedName>
        <fullName evidence="3">Uncharacterized protein</fullName>
    </submittedName>
</protein>
<sequence>MSTIRCLLLVVYLSHAATPSQRLFAADFRAPDPPISIIAAYKASFIQHKWDATGISHIASGMIYANPTIGRLRMDLTYEGVIASSLFDYASANSDGTIPNYIYTFAPTTATQGACTYYNVTPAYPLFPPNILQAYGATFVGLITDNLFYADQPALEAWAVLFGATTSATVYLDANQTLVRIDFSSPVRGTFTTTRLFNIAPGAPSPNLFVNPCPGETPPAVTSDGTSPAVTSDGTSPAVTSDGTPPPVTSGGVRSV</sequence>
<dbReference type="Proteomes" id="UP000681722">
    <property type="component" value="Unassembled WGS sequence"/>
</dbReference>
<reference evidence="3" key="1">
    <citation type="submission" date="2021-02" db="EMBL/GenBank/DDBJ databases">
        <authorList>
            <person name="Nowell W R."/>
        </authorList>
    </citation>
    <scope>NUCLEOTIDE SEQUENCE</scope>
</reference>
<evidence type="ECO:0000313" key="4">
    <source>
        <dbReference type="EMBL" id="CAF4189827.1"/>
    </source>
</evidence>
<evidence type="ECO:0000256" key="2">
    <source>
        <dbReference type="SAM" id="SignalP"/>
    </source>
</evidence>
<evidence type="ECO:0000313" key="3">
    <source>
        <dbReference type="EMBL" id="CAF1333872.1"/>
    </source>
</evidence>
<comment type="caution">
    <text evidence="3">The sequence shown here is derived from an EMBL/GenBank/DDBJ whole genome shotgun (WGS) entry which is preliminary data.</text>
</comment>